<dbReference type="InterPro" id="IPR013325">
    <property type="entry name" value="RNA_pol_sigma_r2"/>
</dbReference>
<keyword evidence="8" id="KW-1185">Reference proteome</keyword>
<evidence type="ECO:0000256" key="1">
    <source>
        <dbReference type="ARBA" id="ARBA00010641"/>
    </source>
</evidence>
<feature type="domain" description="RNA polymerase sigma-70 region 2" evidence="5">
    <location>
        <begin position="20"/>
        <end position="86"/>
    </location>
</feature>
<keyword evidence="3" id="KW-0731">Sigma factor</keyword>
<dbReference type="Proteomes" id="UP001549106">
    <property type="component" value="Unassembled WGS sequence"/>
</dbReference>
<dbReference type="PANTHER" id="PTHR43133:SF51">
    <property type="entry name" value="RNA POLYMERASE SIGMA FACTOR"/>
    <property type="match status" value="1"/>
</dbReference>
<dbReference type="SUPFAM" id="SSF88659">
    <property type="entry name" value="Sigma3 and sigma4 domains of RNA polymerase sigma factors"/>
    <property type="match status" value="1"/>
</dbReference>
<dbReference type="InterPro" id="IPR039425">
    <property type="entry name" value="RNA_pol_sigma-70-like"/>
</dbReference>
<sequence>MEELVRKAKRGDSSAFAELVRLCTQSMYRVAWTYLGNDEDAADAISETVLVCYEKIETLKKDAYFKTWMIRILINQCKDILKHRSRIQSKAEMQESAFEDSGYIDCEWKEVLSCLDEKYRIILLLYYTREMDTREIAELLDISRNTVITRLARGRKLLKRELEGGKIYG</sequence>
<name>A0ABV2M6D1_9FIRM</name>
<proteinExistence type="inferred from homology"/>
<reference evidence="7 8" key="1">
    <citation type="submission" date="2024-06" db="EMBL/GenBank/DDBJ databases">
        <title>Genomic Encyclopedia of Type Strains, Phase IV (KMG-IV): sequencing the most valuable type-strain genomes for metagenomic binning, comparative biology and taxonomic classification.</title>
        <authorList>
            <person name="Goeker M."/>
        </authorList>
    </citation>
    <scope>NUCLEOTIDE SEQUENCE [LARGE SCALE GENOMIC DNA]</scope>
    <source>
        <strain evidence="7 8">DSM 29492</strain>
    </source>
</reference>
<dbReference type="InterPro" id="IPR007627">
    <property type="entry name" value="RNA_pol_sigma70_r2"/>
</dbReference>
<dbReference type="PANTHER" id="PTHR43133">
    <property type="entry name" value="RNA POLYMERASE ECF-TYPE SIGMA FACTO"/>
    <property type="match status" value="1"/>
</dbReference>
<dbReference type="Gene3D" id="1.10.1740.10">
    <property type="match status" value="1"/>
</dbReference>
<evidence type="ECO:0000256" key="4">
    <source>
        <dbReference type="ARBA" id="ARBA00023163"/>
    </source>
</evidence>
<dbReference type="InterPro" id="IPR036388">
    <property type="entry name" value="WH-like_DNA-bd_sf"/>
</dbReference>
<organism evidence="7 8">
    <name type="scientific">Blautia caecimuris</name>
    <dbReference type="NCBI Taxonomy" id="1796615"/>
    <lineage>
        <taxon>Bacteria</taxon>
        <taxon>Bacillati</taxon>
        <taxon>Bacillota</taxon>
        <taxon>Clostridia</taxon>
        <taxon>Lachnospirales</taxon>
        <taxon>Lachnospiraceae</taxon>
        <taxon>Blautia</taxon>
    </lineage>
</organism>
<accession>A0ABV2M6D1</accession>
<dbReference type="NCBIfam" id="TIGR02937">
    <property type="entry name" value="sigma70-ECF"/>
    <property type="match status" value="1"/>
</dbReference>
<evidence type="ECO:0000256" key="2">
    <source>
        <dbReference type="ARBA" id="ARBA00023015"/>
    </source>
</evidence>
<dbReference type="EMBL" id="JBEPMJ010000017">
    <property type="protein sequence ID" value="MET3751052.1"/>
    <property type="molecule type" value="Genomic_DNA"/>
</dbReference>
<dbReference type="Pfam" id="PF04542">
    <property type="entry name" value="Sigma70_r2"/>
    <property type="match status" value="1"/>
</dbReference>
<dbReference type="InterPro" id="IPR013324">
    <property type="entry name" value="RNA_pol_sigma_r3/r4-like"/>
</dbReference>
<evidence type="ECO:0000256" key="3">
    <source>
        <dbReference type="ARBA" id="ARBA00023082"/>
    </source>
</evidence>
<comment type="caution">
    <text evidence="7">The sequence shown here is derived from an EMBL/GenBank/DDBJ whole genome shotgun (WGS) entry which is preliminary data.</text>
</comment>
<evidence type="ECO:0000259" key="6">
    <source>
        <dbReference type="Pfam" id="PF08281"/>
    </source>
</evidence>
<dbReference type="CDD" id="cd06171">
    <property type="entry name" value="Sigma70_r4"/>
    <property type="match status" value="1"/>
</dbReference>
<dbReference type="RefSeq" id="WP_022067788.1">
    <property type="nucleotide sequence ID" value="NZ_BAABXP010000004.1"/>
</dbReference>
<dbReference type="Gene3D" id="1.10.10.10">
    <property type="entry name" value="Winged helix-like DNA-binding domain superfamily/Winged helix DNA-binding domain"/>
    <property type="match status" value="1"/>
</dbReference>
<comment type="similarity">
    <text evidence="1">Belongs to the sigma-70 factor family. ECF subfamily.</text>
</comment>
<gene>
    <name evidence="7" type="ORF">ABID24_002308</name>
</gene>
<evidence type="ECO:0000313" key="8">
    <source>
        <dbReference type="Proteomes" id="UP001549106"/>
    </source>
</evidence>
<evidence type="ECO:0000313" key="7">
    <source>
        <dbReference type="EMBL" id="MET3751052.1"/>
    </source>
</evidence>
<dbReference type="Pfam" id="PF08281">
    <property type="entry name" value="Sigma70_r4_2"/>
    <property type="match status" value="1"/>
</dbReference>
<dbReference type="SUPFAM" id="SSF88946">
    <property type="entry name" value="Sigma2 domain of RNA polymerase sigma factors"/>
    <property type="match status" value="1"/>
</dbReference>
<feature type="domain" description="RNA polymerase sigma factor 70 region 4 type 2" evidence="6">
    <location>
        <begin position="110"/>
        <end position="158"/>
    </location>
</feature>
<keyword evidence="2" id="KW-0805">Transcription regulation</keyword>
<dbReference type="InterPro" id="IPR013249">
    <property type="entry name" value="RNA_pol_sigma70_r4_t2"/>
</dbReference>
<evidence type="ECO:0000259" key="5">
    <source>
        <dbReference type="Pfam" id="PF04542"/>
    </source>
</evidence>
<keyword evidence="4" id="KW-0804">Transcription</keyword>
<protein>
    <submittedName>
        <fullName evidence="7">RNA polymerase sigma-70 factor (ECF subfamily)</fullName>
    </submittedName>
</protein>
<dbReference type="InterPro" id="IPR014284">
    <property type="entry name" value="RNA_pol_sigma-70_dom"/>
</dbReference>